<sequence length="299" mass="34505">MTKAAPTKARAGPQPESDGRQVHQYDKVLRENMEVVLPGLIKKLLGIYSVFTEELPDDVQHTKERKPDVLKKVTDSNGETFVLHIEFQVIDEPEMPLRMAEYYIMLSRRYKLPVRQYVIYLGKYSPQMKDHILSERMHFKYELITLSAVDYRLLLSAENPAEKMLAILADFGDRNAGHVVEIIVKEIIATSPGDFSKLRHIRQLRILANLRNFKSENLAIMDSVGEYMLKNKENDFLYLRGQKDGMEIGIERGLEKGKEKFAKEFVRYLLLNTKHTTAEIAGLVNVSAYFVRKVKKSLQ</sequence>
<dbReference type="Proteomes" id="UP000607559">
    <property type="component" value="Unassembled WGS sequence"/>
</dbReference>
<evidence type="ECO:0000256" key="1">
    <source>
        <dbReference type="SAM" id="MobiDB-lite"/>
    </source>
</evidence>
<comment type="caution">
    <text evidence="2">The sequence shown here is derived from an EMBL/GenBank/DDBJ whole genome shotgun (WGS) entry which is preliminary data.</text>
</comment>
<gene>
    <name evidence="2" type="ORF">GCM10011511_21630</name>
</gene>
<accession>A0A8J2XSU7</accession>
<evidence type="ECO:0000313" key="3">
    <source>
        <dbReference type="Proteomes" id="UP000607559"/>
    </source>
</evidence>
<evidence type="ECO:0008006" key="4">
    <source>
        <dbReference type="Google" id="ProtNLM"/>
    </source>
</evidence>
<reference evidence="2" key="2">
    <citation type="submission" date="2020-09" db="EMBL/GenBank/DDBJ databases">
        <authorList>
            <person name="Sun Q."/>
            <person name="Zhou Y."/>
        </authorList>
    </citation>
    <scope>NUCLEOTIDE SEQUENCE</scope>
    <source>
        <strain evidence="2">CGMCC 1.15448</strain>
    </source>
</reference>
<reference evidence="2" key="1">
    <citation type="journal article" date="2014" name="Int. J. Syst. Evol. Microbiol.">
        <title>Complete genome sequence of Corynebacterium casei LMG S-19264T (=DSM 44701T), isolated from a smear-ripened cheese.</title>
        <authorList>
            <consortium name="US DOE Joint Genome Institute (JGI-PGF)"/>
            <person name="Walter F."/>
            <person name="Albersmeier A."/>
            <person name="Kalinowski J."/>
            <person name="Ruckert C."/>
        </authorList>
    </citation>
    <scope>NUCLEOTIDE SEQUENCE</scope>
    <source>
        <strain evidence="2">CGMCC 1.15448</strain>
    </source>
</reference>
<dbReference type="PANTHER" id="PTHR34613:SF1">
    <property type="entry name" value="SLL6017 PROTEIN"/>
    <property type="match status" value="1"/>
</dbReference>
<name>A0A8J2XSU7_9BACT</name>
<feature type="region of interest" description="Disordered" evidence="1">
    <location>
        <begin position="1"/>
        <end position="21"/>
    </location>
</feature>
<protein>
    <recommendedName>
        <fullName evidence="4">Transposase (putative) YhgA-like domain-containing protein</fullName>
    </recommendedName>
</protein>
<dbReference type="AlphaFoldDB" id="A0A8J2XSU7"/>
<dbReference type="EMBL" id="BMJC01000002">
    <property type="protein sequence ID" value="GGA97972.1"/>
    <property type="molecule type" value="Genomic_DNA"/>
</dbReference>
<dbReference type="PANTHER" id="PTHR34613">
    <property type="entry name" value="SLL0800 PROTEIN"/>
    <property type="match status" value="1"/>
</dbReference>
<proteinExistence type="predicted"/>
<organism evidence="2 3">
    <name type="scientific">Puia dinghuensis</name>
    <dbReference type="NCBI Taxonomy" id="1792502"/>
    <lineage>
        <taxon>Bacteria</taxon>
        <taxon>Pseudomonadati</taxon>
        <taxon>Bacteroidota</taxon>
        <taxon>Chitinophagia</taxon>
        <taxon>Chitinophagales</taxon>
        <taxon>Chitinophagaceae</taxon>
        <taxon>Puia</taxon>
    </lineage>
</organism>
<evidence type="ECO:0000313" key="2">
    <source>
        <dbReference type="EMBL" id="GGA97972.1"/>
    </source>
</evidence>
<keyword evidence="3" id="KW-1185">Reference proteome</keyword>
<dbReference type="RefSeq" id="WP_188931374.1">
    <property type="nucleotide sequence ID" value="NZ_BMJC01000002.1"/>
</dbReference>